<keyword evidence="1" id="KW-0472">Membrane</keyword>
<organism evidence="3">
    <name type="scientific">hydrothermal vent metagenome</name>
    <dbReference type="NCBI Taxonomy" id="652676"/>
    <lineage>
        <taxon>unclassified sequences</taxon>
        <taxon>metagenomes</taxon>
        <taxon>ecological metagenomes</taxon>
    </lineage>
</organism>
<accession>A0A3B0SA76</accession>
<sequence>MIGSGFMFDAAEGWGHMGGWAWGWMVLAWVVFFALIAYVVRLSSQQSSDRPTALDILSERLAHGDITVEEYEQRRAALDKPTR</sequence>
<evidence type="ECO:0000313" key="3">
    <source>
        <dbReference type="EMBL" id="VAW03155.1"/>
    </source>
</evidence>
<evidence type="ECO:0000259" key="2">
    <source>
        <dbReference type="Pfam" id="PF09851"/>
    </source>
</evidence>
<feature type="transmembrane region" description="Helical" evidence="1">
    <location>
        <begin position="20"/>
        <end position="40"/>
    </location>
</feature>
<feature type="domain" description="SHOCT" evidence="2">
    <location>
        <begin position="52"/>
        <end position="78"/>
    </location>
</feature>
<gene>
    <name evidence="3" type="ORF">MNBD_ACTINO02-785</name>
</gene>
<name>A0A3B0SA76_9ZZZZ</name>
<dbReference type="EMBL" id="UOEK01000252">
    <property type="protein sequence ID" value="VAW03155.1"/>
    <property type="molecule type" value="Genomic_DNA"/>
</dbReference>
<dbReference type="Pfam" id="PF09851">
    <property type="entry name" value="SHOCT"/>
    <property type="match status" value="1"/>
</dbReference>
<evidence type="ECO:0000256" key="1">
    <source>
        <dbReference type="SAM" id="Phobius"/>
    </source>
</evidence>
<keyword evidence="1" id="KW-1133">Transmembrane helix</keyword>
<reference evidence="3" key="1">
    <citation type="submission" date="2018-06" db="EMBL/GenBank/DDBJ databases">
        <authorList>
            <person name="Zhirakovskaya E."/>
        </authorList>
    </citation>
    <scope>NUCLEOTIDE SEQUENCE</scope>
</reference>
<dbReference type="AlphaFoldDB" id="A0A3B0SA76"/>
<keyword evidence="1" id="KW-0812">Transmembrane</keyword>
<proteinExistence type="predicted"/>
<protein>
    <recommendedName>
        <fullName evidence="2">SHOCT domain-containing protein</fullName>
    </recommendedName>
</protein>
<dbReference type="InterPro" id="IPR018649">
    <property type="entry name" value="SHOCT"/>
</dbReference>